<keyword evidence="2" id="KW-0223">Dioxygenase</keyword>
<dbReference type="PANTHER" id="PTHR36110">
    <property type="entry name" value="RING-CLEAVING DIOXYGENASE MHQE-RELATED"/>
    <property type="match status" value="1"/>
</dbReference>
<name>A0A2P6MKW7_ALKUR</name>
<keyword evidence="3" id="KW-1185">Reference proteome</keyword>
<comment type="caution">
    <text evidence="2">The sequence shown here is derived from an EMBL/GenBank/DDBJ whole genome shotgun (WGS) entry which is preliminary data.</text>
</comment>
<feature type="domain" description="VOC" evidence="1">
    <location>
        <begin position="163"/>
        <end position="285"/>
    </location>
</feature>
<dbReference type="Pfam" id="PF00903">
    <property type="entry name" value="Glyoxalase"/>
    <property type="match status" value="2"/>
</dbReference>
<dbReference type="GO" id="GO:0051213">
    <property type="term" value="F:dioxygenase activity"/>
    <property type="evidence" value="ECO:0007669"/>
    <property type="project" value="UniProtKB-KW"/>
</dbReference>
<sequence length="325" mass="35960">MRRDNLEPITGIHHVSSITADASKNYHFYTSVLGMRLVKKTVNQDDPGMYHLFFADAEGTPGTDFTFFEIPMAGRTYPGSGSISRTSLRVPDDLAVSFWEERLKQYDAALVESRETLNGHDSLLFHDPEGQRIAIISDADNAGIRPGTPWSGTDVPEEAAILGLGPAHLHVKRRSKTAYVLTEVLGFSESGTYSCSLGEAQVFTASGGGSAAEVHVFETEERAEKPGRGSVHHVAFRVPDREALEYWAHRIDGAGYMNSGIVERYYFQSLYFREPNGILYELATDGPGFQADEPLDSLGERLALPPFLEPEREAIEKKLKPLSTY</sequence>
<organism evidence="2 3">
    <name type="scientific">Alkalicoccus urumqiensis</name>
    <name type="common">Bacillus urumqiensis</name>
    <dbReference type="NCBI Taxonomy" id="1548213"/>
    <lineage>
        <taxon>Bacteria</taxon>
        <taxon>Bacillati</taxon>
        <taxon>Bacillota</taxon>
        <taxon>Bacilli</taxon>
        <taxon>Bacillales</taxon>
        <taxon>Bacillaceae</taxon>
        <taxon>Alkalicoccus</taxon>
    </lineage>
</organism>
<keyword evidence="2" id="KW-0560">Oxidoreductase</keyword>
<dbReference type="EMBL" id="PVNS01000002">
    <property type="protein sequence ID" value="PRO66920.1"/>
    <property type="molecule type" value="Genomic_DNA"/>
</dbReference>
<dbReference type="Proteomes" id="UP000243650">
    <property type="component" value="Unassembled WGS sequence"/>
</dbReference>
<dbReference type="AlphaFoldDB" id="A0A2P6MKW7"/>
<gene>
    <name evidence="2" type="ORF">C6I21_03075</name>
</gene>
<reference evidence="2 3" key="1">
    <citation type="submission" date="2018-03" db="EMBL/GenBank/DDBJ databases">
        <title>Bacillus urumqiensis sp. nov., a moderately haloalkaliphilic bacterium isolated from a salt lake.</title>
        <authorList>
            <person name="Zhao B."/>
            <person name="Liao Z."/>
        </authorList>
    </citation>
    <scope>NUCLEOTIDE SEQUENCE [LARGE SCALE GENOMIC DNA]</scope>
    <source>
        <strain evidence="2 3">BZ-SZ-XJ18</strain>
    </source>
</reference>
<evidence type="ECO:0000259" key="1">
    <source>
        <dbReference type="PROSITE" id="PS51819"/>
    </source>
</evidence>
<proteinExistence type="predicted"/>
<dbReference type="InterPro" id="IPR037523">
    <property type="entry name" value="VOC_core"/>
</dbReference>
<dbReference type="InterPro" id="IPR052537">
    <property type="entry name" value="Extradiol_RC_dioxygenase"/>
</dbReference>
<dbReference type="InterPro" id="IPR029068">
    <property type="entry name" value="Glyas_Bleomycin-R_OHBP_Dase"/>
</dbReference>
<evidence type="ECO:0000313" key="2">
    <source>
        <dbReference type="EMBL" id="PRO66920.1"/>
    </source>
</evidence>
<dbReference type="CDD" id="cd08347">
    <property type="entry name" value="PcpA_C_like"/>
    <property type="match status" value="1"/>
</dbReference>
<dbReference type="PANTHER" id="PTHR36110:SF4">
    <property type="entry name" value="RING-CLEAVING DIOXYGENASE MHQA-RELATED"/>
    <property type="match status" value="1"/>
</dbReference>
<dbReference type="OrthoDB" id="9785698at2"/>
<dbReference type="SUPFAM" id="SSF54593">
    <property type="entry name" value="Glyoxalase/Bleomycin resistance protein/Dihydroxybiphenyl dioxygenase"/>
    <property type="match status" value="1"/>
</dbReference>
<accession>A0A2P6MKW7</accession>
<evidence type="ECO:0000313" key="3">
    <source>
        <dbReference type="Proteomes" id="UP000243650"/>
    </source>
</evidence>
<dbReference type="PROSITE" id="PS51819">
    <property type="entry name" value="VOC"/>
    <property type="match status" value="2"/>
</dbReference>
<dbReference type="InterPro" id="IPR004360">
    <property type="entry name" value="Glyas_Fos-R_dOase_dom"/>
</dbReference>
<feature type="domain" description="VOC" evidence="1">
    <location>
        <begin position="11"/>
        <end position="138"/>
    </location>
</feature>
<protein>
    <submittedName>
        <fullName evidence="2">Ring-cleaving dioxygenase</fullName>
    </submittedName>
</protein>
<dbReference type="Gene3D" id="3.10.180.10">
    <property type="entry name" value="2,3-Dihydroxybiphenyl 1,2-Dioxygenase, domain 1"/>
    <property type="match status" value="2"/>
</dbReference>